<gene>
    <name evidence="1" type="ORF">PGIGA_G00017530</name>
</gene>
<evidence type="ECO:0000313" key="2">
    <source>
        <dbReference type="Proteomes" id="UP000829447"/>
    </source>
</evidence>
<comment type="caution">
    <text evidence="1">The sequence shown here is derived from an EMBL/GenBank/DDBJ whole genome shotgun (WGS) entry which is preliminary data.</text>
</comment>
<organism evidence="1 2">
    <name type="scientific">Pangasianodon gigas</name>
    <name type="common">Mekong giant catfish</name>
    <name type="synonym">Pangasius gigas</name>
    <dbReference type="NCBI Taxonomy" id="30993"/>
    <lineage>
        <taxon>Eukaryota</taxon>
        <taxon>Metazoa</taxon>
        <taxon>Chordata</taxon>
        <taxon>Craniata</taxon>
        <taxon>Vertebrata</taxon>
        <taxon>Euteleostomi</taxon>
        <taxon>Actinopterygii</taxon>
        <taxon>Neopterygii</taxon>
        <taxon>Teleostei</taxon>
        <taxon>Ostariophysi</taxon>
        <taxon>Siluriformes</taxon>
        <taxon>Pangasiidae</taxon>
        <taxon>Pangasianodon</taxon>
    </lineage>
</organism>
<protein>
    <submittedName>
        <fullName evidence="1">Uncharacterized protein</fullName>
    </submittedName>
</protein>
<name>A0ACC5WUX5_PANGG</name>
<keyword evidence="2" id="KW-1185">Reference proteome</keyword>
<dbReference type="Proteomes" id="UP000829447">
    <property type="component" value="Linkage Group LG10"/>
</dbReference>
<dbReference type="EMBL" id="CM040463">
    <property type="protein sequence ID" value="MCI4382681.1"/>
    <property type="molecule type" value="Genomic_DNA"/>
</dbReference>
<accession>A0ACC5WUX5</accession>
<evidence type="ECO:0000313" key="1">
    <source>
        <dbReference type="EMBL" id="MCI4382681.1"/>
    </source>
</evidence>
<sequence>MAEAGVDKHAPTDELQSVVPGDEGKEKFKRAEHILFYKRQKARSASQYCALLDTLVLRERAAAVELCESSSQEHLLLLIHEVSNGTLRFTIDELQPVRTRYKPADVLIGEPKYEQLRIEWRRADCVSLTWGSGQYHIQVFAFPFHLEILYEDELMVTFNPKGRLCFETLSNPARPSSSSRQARI</sequence>
<proteinExistence type="predicted"/>
<reference evidence="1 2" key="1">
    <citation type="journal article" date="2022" name="bioRxiv">
        <title>An ancient truncated duplication of the anti-Mullerian hormone receptor type 2 gene is a potential conserved master sex determinant in the Pangasiidae catfish family.</title>
        <authorList>
            <person name="Wen M."/>
            <person name="Pan Q."/>
            <person name="Jouanno E."/>
            <person name="Montfort J."/>
            <person name="Zahm M."/>
            <person name="Cabau C."/>
            <person name="Klopp C."/>
            <person name="Iampietro C."/>
            <person name="Roques C."/>
            <person name="Bouchez O."/>
            <person name="Castinel A."/>
            <person name="Donnadieu C."/>
            <person name="Parrinello H."/>
            <person name="Poncet C."/>
            <person name="Belmonte E."/>
            <person name="Gautier V."/>
            <person name="Avarre J.-C."/>
            <person name="Dugue R."/>
            <person name="Gustiano R."/>
            <person name="Ha T.T.T."/>
            <person name="Campet M."/>
            <person name="Sriphairoj K."/>
            <person name="Ribolli J."/>
            <person name="de Almeida F.L."/>
            <person name="Desvignes T."/>
            <person name="Postlethwait J.H."/>
            <person name="Bucao C.F."/>
            <person name="Robinson-Rechavi M."/>
            <person name="Bobe J."/>
            <person name="Herpin A."/>
            <person name="Guiguen Y."/>
        </authorList>
    </citation>
    <scope>NUCLEOTIDE SEQUENCE [LARGE SCALE GENOMIC DNA]</scope>
    <source>
        <strain evidence="1">YG-Dec2019</strain>
    </source>
</reference>